<feature type="transmembrane region" description="Helical" evidence="8">
    <location>
        <begin position="109"/>
        <end position="127"/>
    </location>
</feature>
<feature type="transmembrane region" description="Helical" evidence="8">
    <location>
        <begin position="158"/>
        <end position="173"/>
    </location>
</feature>
<feature type="transmembrane region" description="Helical" evidence="8">
    <location>
        <begin position="134"/>
        <end position="152"/>
    </location>
</feature>
<dbReference type="InterPro" id="IPR004626">
    <property type="entry name" value="RarD"/>
</dbReference>
<evidence type="ECO:0000256" key="5">
    <source>
        <dbReference type="ARBA" id="ARBA00022692"/>
    </source>
</evidence>
<feature type="transmembrane region" description="Helical" evidence="8">
    <location>
        <begin position="239"/>
        <end position="263"/>
    </location>
</feature>
<evidence type="ECO:0000256" key="2">
    <source>
        <dbReference type="ARBA" id="ARBA00007362"/>
    </source>
</evidence>
<dbReference type="PANTHER" id="PTHR22911:SF137">
    <property type="entry name" value="SOLUTE CARRIER FAMILY 35 MEMBER G2-RELATED"/>
    <property type="match status" value="1"/>
</dbReference>
<gene>
    <name evidence="10" type="primary">rarD</name>
    <name evidence="10" type="ORF">KCG44_02920</name>
</gene>
<reference evidence="10 11" key="1">
    <citation type="submission" date="2021-04" db="EMBL/GenBank/DDBJ databases">
        <authorList>
            <person name="Pira H."/>
            <person name="Risdian C."/>
            <person name="Wink J."/>
        </authorList>
    </citation>
    <scope>NUCLEOTIDE SEQUENCE [LARGE SCALE GENOMIC DNA]</scope>
    <source>
        <strain evidence="10 11">WHA3</strain>
    </source>
</reference>
<name>A0ABS6SBD1_9SPHN</name>
<dbReference type="EMBL" id="JAGSPA010000001">
    <property type="protein sequence ID" value="MBV7255733.1"/>
    <property type="molecule type" value="Genomic_DNA"/>
</dbReference>
<dbReference type="Pfam" id="PF00892">
    <property type="entry name" value="EamA"/>
    <property type="match status" value="1"/>
</dbReference>
<evidence type="ECO:0000256" key="4">
    <source>
        <dbReference type="ARBA" id="ARBA00022475"/>
    </source>
</evidence>
<comment type="subcellular location">
    <subcellularLocation>
        <location evidence="1">Cell membrane</location>
        <topology evidence="1">Multi-pass membrane protein</topology>
    </subcellularLocation>
</comment>
<dbReference type="PANTHER" id="PTHR22911">
    <property type="entry name" value="ACYL-MALONYL CONDENSING ENZYME-RELATED"/>
    <property type="match status" value="1"/>
</dbReference>
<evidence type="ECO:0000256" key="3">
    <source>
        <dbReference type="ARBA" id="ARBA00022448"/>
    </source>
</evidence>
<keyword evidence="7 8" id="KW-0472">Membrane</keyword>
<keyword evidence="5 8" id="KW-0812">Transmembrane</keyword>
<feature type="domain" description="EamA" evidence="9">
    <location>
        <begin position="15"/>
        <end position="150"/>
    </location>
</feature>
<comment type="caution">
    <text evidence="10">The sequence shown here is derived from an EMBL/GenBank/DDBJ whole genome shotgun (WGS) entry which is preliminary data.</text>
</comment>
<evidence type="ECO:0000259" key="9">
    <source>
        <dbReference type="Pfam" id="PF00892"/>
    </source>
</evidence>
<evidence type="ECO:0000313" key="10">
    <source>
        <dbReference type="EMBL" id="MBV7255733.1"/>
    </source>
</evidence>
<organism evidence="10 11">
    <name type="scientific">Pacificimonas pallii</name>
    <dbReference type="NCBI Taxonomy" id="2827236"/>
    <lineage>
        <taxon>Bacteria</taxon>
        <taxon>Pseudomonadati</taxon>
        <taxon>Pseudomonadota</taxon>
        <taxon>Alphaproteobacteria</taxon>
        <taxon>Sphingomonadales</taxon>
        <taxon>Sphingosinicellaceae</taxon>
        <taxon>Pacificimonas</taxon>
    </lineage>
</organism>
<feature type="transmembrane region" description="Helical" evidence="8">
    <location>
        <begin position="269"/>
        <end position="290"/>
    </location>
</feature>
<keyword evidence="4" id="KW-1003">Cell membrane</keyword>
<evidence type="ECO:0000313" key="11">
    <source>
        <dbReference type="Proteomes" id="UP000722336"/>
    </source>
</evidence>
<comment type="similarity">
    <text evidence="2">Belongs to the EamA transporter family.</text>
</comment>
<sequence length="299" mass="32393">MATIYEISAEERRRGFYAGIGAYLLWGLMPVYLKLLEPMAAASVLAHRVLWSALLLIAIVAIIGKYDRVRAAVTDIRLLMWLLFSAAMIGGNWYLYTWAVLNERVLDTSLGYFIQPLINTALGVVLLGEKMGRWQWVATALAAVGIGVMTIAQGGIPLLSLGLATCFALYSFARNRAAVDAVTGLMIETALLAPIGIWWLLAAEGGLFVPDTGLMVLLILSGAVTSLPLGLFGHAARRLSLTALGFLQYLAPSCVFLLGVFAYDEPMTPIRLLAFAFIWAGLAAFSYGSFRRRPVAAKA</sequence>
<keyword evidence="3" id="KW-0813">Transport</keyword>
<feature type="transmembrane region" description="Helical" evidence="8">
    <location>
        <begin position="45"/>
        <end position="66"/>
    </location>
</feature>
<protein>
    <submittedName>
        <fullName evidence="10">EamA family transporter RarD</fullName>
    </submittedName>
</protein>
<dbReference type="InterPro" id="IPR000620">
    <property type="entry name" value="EamA_dom"/>
</dbReference>
<keyword evidence="11" id="KW-1185">Reference proteome</keyword>
<feature type="transmembrane region" description="Helical" evidence="8">
    <location>
        <begin position="15"/>
        <end position="33"/>
    </location>
</feature>
<evidence type="ECO:0000256" key="7">
    <source>
        <dbReference type="ARBA" id="ARBA00023136"/>
    </source>
</evidence>
<dbReference type="NCBIfam" id="TIGR00688">
    <property type="entry name" value="rarD"/>
    <property type="match status" value="1"/>
</dbReference>
<dbReference type="Proteomes" id="UP000722336">
    <property type="component" value="Unassembled WGS sequence"/>
</dbReference>
<keyword evidence="6 8" id="KW-1133">Transmembrane helix</keyword>
<accession>A0ABS6SBD1</accession>
<evidence type="ECO:0000256" key="6">
    <source>
        <dbReference type="ARBA" id="ARBA00022989"/>
    </source>
</evidence>
<feature type="transmembrane region" description="Helical" evidence="8">
    <location>
        <begin position="185"/>
        <end position="202"/>
    </location>
</feature>
<feature type="transmembrane region" description="Helical" evidence="8">
    <location>
        <begin position="214"/>
        <end position="232"/>
    </location>
</feature>
<evidence type="ECO:0000256" key="1">
    <source>
        <dbReference type="ARBA" id="ARBA00004651"/>
    </source>
</evidence>
<dbReference type="RefSeq" id="WP_218444093.1">
    <property type="nucleotide sequence ID" value="NZ_JAGSPA010000001.1"/>
</dbReference>
<feature type="transmembrane region" description="Helical" evidence="8">
    <location>
        <begin position="78"/>
        <end position="97"/>
    </location>
</feature>
<evidence type="ECO:0000256" key="8">
    <source>
        <dbReference type="SAM" id="Phobius"/>
    </source>
</evidence>
<proteinExistence type="inferred from homology"/>